<reference evidence="1" key="2">
    <citation type="submission" date="2020-05" db="UniProtKB">
        <authorList>
            <consortium name="EnsemblMetazoa"/>
        </authorList>
    </citation>
    <scope>IDENTIFICATION</scope>
    <source>
        <strain evidence="1">A-37</strain>
    </source>
</reference>
<accession>A0A182LXA8</accession>
<dbReference type="Proteomes" id="UP000075883">
    <property type="component" value="Unassembled WGS sequence"/>
</dbReference>
<dbReference type="EnsemblMetazoa" id="ACUA004195-RA">
    <property type="protein sequence ID" value="ACUA004195-PA"/>
    <property type="gene ID" value="ACUA004195"/>
</dbReference>
<evidence type="ECO:0000313" key="1">
    <source>
        <dbReference type="EnsemblMetazoa" id="ACUA004195-PA"/>
    </source>
</evidence>
<protein>
    <submittedName>
        <fullName evidence="1">Uncharacterized protein</fullName>
    </submittedName>
</protein>
<sequence length="140" mass="15412">MVNNSLDSSVPDNSHIHTQGRIKSNPVLELSVPVSCQKNTVHTGFGPVRVSIRATAPSRRCGVLSTAHFPCPIGRRRRNVCWYISLPGKSIPPQPYIARVFGATLLTDTRARTVSDRKHLRAPAVLRALLRLQVPSTVRS</sequence>
<keyword evidence="2" id="KW-1185">Reference proteome</keyword>
<organism evidence="1 2">
    <name type="scientific">Anopheles culicifacies</name>
    <dbReference type="NCBI Taxonomy" id="139723"/>
    <lineage>
        <taxon>Eukaryota</taxon>
        <taxon>Metazoa</taxon>
        <taxon>Ecdysozoa</taxon>
        <taxon>Arthropoda</taxon>
        <taxon>Hexapoda</taxon>
        <taxon>Insecta</taxon>
        <taxon>Pterygota</taxon>
        <taxon>Neoptera</taxon>
        <taxon>Endopterygota</taxon>
        <taxon>Diptera</taxon>
        <taxon>Nematocera</taxon>
        <taxon>Culicoidea</taxon>
        <taxon>Culicidae</taxon>
        <taxon>Anophelinae</taxon>
        <taxon>Anopheles</taxon>
        <taxon>culicifacies species complex</taxon>
    </lineage>
</organism>
<dbReference type="EMBL" id="AXCM01000414">
    <property type="status" value="NOT_ANNOTATED_CDS"/>
    <property type="molecule type" value="Genomic_DNA"/>
</dbReference>
<dbReference type="AlphaFoldDB" id="A0A182LXA8"/>
<reference evidence="2" key="1">
    <citation type="submission" date="2013-09" db="EMBL/GenBank/DDBJ databases">
        <title>The Genome Sequence of Anopheles culicifacies species A.</title>
        <authorList>
            <consortium name="The Broad Institute Genomics Platform"/>
            <person name="Neafsey D.E."/>
            <person name="Besansky N."/>
            <person name="Howell P."/>
            <person name="Walton C."/>
            <person name="Young S.K."/>
            <person name="Zeng Q."/>
            <person name="Gargeya S."/>
            <person name="Fitzgerald M."/>
            <person name="Haas B."/>
            <person name="Abouelleil A."/>
            <person name="Allen A.W."/>
            <person name="Alvarado L."/>
            <person name="Arachchi H.M."/>
            <person name="Berlin A.M."/>
            <person name="Chapman S.B."/>
            <person name="Gainer-Dewar J."/>
            <person name="Goldberg J."/>
            <person name="Griggs A."/>
            <person name="Gujja S."/>
            <person name="Hansen M."/>
            <person name="Howarth C."/>
            <person name="Imamovic A."/>
            <person name="Ireland A."/>
            <person name="Larimer J."/>
            <person name="McCowan C."/>
            <person name="Murphy C."/>
            <person name="Pearson M."/>
            <person name="Poon T.W."/>
            <person name="Priest M."/>
            <person name="Roberts A."/>
            <person name="Saif S."/>
            <person name="Shea T."/>
            <person name="Sisk P."/>
            <person name="Sykes S."/>
            <person name="Wortman J."/>
            <person name="Nusbaum C."/>
            <person name="Birren B."/>
        </authorList>
    </citation>
    <scope>NUCLEOTIDE SEQUENCE [LARGE SCALE GENOMIC DNA]</scope>
    <source>
        <strain evidence="2">A-37</strain>
    </source>
</reference>
<evidence type="ECO:0000313" key="2">
    <source>
        <dbReference type="Proteomes" id="UP000075883"/>
    </source>
</evidence>
<proteinExistence type="predicted"/>
<name>A0A182LXA8_9DIPT</name>
<dbReference type="VEuPathDB" id="VectorBase:ACUA004195"/>